<keyword evidence="1" id="KW-0436">Ligase</keyword>
<organism evidence="1">
    <name type="scientific">Serratia fonticola</name>
    <dbReference type="NCBI Taxonomy" id="47917"/>
    <lineage>
        <taxon>Bacteria</taxon>
        <taxon>Pseudomonadati</taxon>
        <taxon>Pseudomonadota</taxon>
        <taxon>Gammaproteobacteria</taxon>
        <taxon>Enterobacterales</taxon>
        <taxon>Yersiniaceae</taxon>
        <taxon>Serratia</taxon>
    </lineage>
</organism>
<sequence length="41" mass="4579">MVLKITFLAAKKAVQVKVKSLPDATFEVVHSLAKWKRKNPG</sequence>
<dbReference type="EMBL" id="CABEEZ010000020">
    <property type="protein sequence ID" value="VTR19959.1"/>
    <property type="molecule type" value="Genomic_DNA"/>
</dbReference>
<evidence type="ECO:0000313" key="1">
    <source>
        <dbReference type="EMBL" id="VTR19959.1"/>
    </source>
</evidence>
<dbReference type="Pfam" id="PF03590">
    <property type="entry name" value="AsnA"/>
    <property type="match status" value="1"/>
</dbReference>
<dbReference type="Gene3D" id="3.30.930.10">
    <property type="entry name" value="Bira Bifunctional Protein, Domain 2"/>
    <property type="match status" value="1"/>
</dbReference>
<dbReference type="GO" id="GO:0004071">
    <property type="term" value="F:aspartate-ammonia ligase activity"/>
    <property type="evidence" value="ECO:0007669"/>
    <property type="project" value="UniProtKB-EC"/>
</dbReference>
<dbReference type="AlphaFoldDB" id="A0A4U9TMQ3"/>
<name>A0A4U9TMQ3_SERFO</name>
<dbReference type="InterPro" id="IPR004618">
    <property type="entry name" value="AsnA"/>
</dbReference>
<reference evidence="1" key="1">
    <citation type="submission" date="2019-05" db="EMBL/GenBank/DDBJ databases">
        <authorList>
            <consortium name="Pathogen Informatics"/>
        </authorList>
    </citation>
    <scope>NUCLEOTIDE SEQUENCE [LARGE SCALE GENOMIC DNA]</scope>
    <source>
        <strain evidence="1">NCTC12965</strain>
    </source>
</reference>
<dbReference type="InterPro" id="IPR045864">
    <property type="entry name" value="aa-tRNA-synth_II/BPL/LPL"/>
</dbReference>
<proteinExistence type="predicted"/>
<accession>A0A4U9TMQ3</accession>
<dbReference type="GO" id="GO:0005737">
    <property type="term" value="C:cytoplasm"/>
    <property type="evidence" value="ECO:0007669"/>
    <property type="project" value="InterPro"/>
</dbReference>
<dbReference type="EC" id="6.3.1.1" evidence="1"/>
<protein>
    <submittedName>
        <fullName evidence="1">Aspartate--ammonia ligase</fullName>
        <ecNumber evidence="1">6.3.1.1</ecNumber>
    </submittedName>
</protein>
<dbReference type="GO" id="GO:0006529">
    <property type="term" value="P:asparagine biosynthetic process"/>
    <property type="evidence" value="ECO:0007669"/>
    <property type="project" value="InterPro"/>
</dbReference>
<gene>
    <name evidence="1" type="primary">asnA_3</name>
    <name evidence="1" type="ORF">NCTC12965_00905</name>
</gene>